<keyword evidence="2" id="KW-1185">Reference proteome</keyword>
<reference evidence="1 2" key="1">
    <citation type="submission" date="2021-06" db="EMBL/GenBank/DDBJ databases">
        <title>Caerostris darwini draft genome.</title>
        <authorList>
            <person name="Kono N."/>
            <person name="Arakawa K."/>
        </authorList>
    </citation>
    <scope>NUCLEOTIDE SEQUENCE [LARGE SCALE GENOMIC DNA]</scope>
</reference>
<dbReference type="Proteomes" id="UP001054837">
    <property type="component" value="Unassembled WGS sequence"/>
</dbReference>
<name>A0AAV4W8L9_9ARAC</name>
<proteinExistence type="predicted"/>
<gene>
    <name evidence="1" type="ORF">CDAR_54391</name>
</gene>
<protein>
    <submittedName>
        <fullName evidence="1">Uncharacterized protein</fullName>
    </submittedName>
</protein>
<evidence type="ECO:0000313" key="1">
    <source>
        <dbReference type="EMBL" id="GIY79146.1"/>
    </source>
</evidence>
<dbReference type="EMBL" id="BPLQ01014339">
    <property type="protein sequence ID" value="GIY79146.1"/>
    <property type="molecule type" value="Genomic_DNA"/>
</dbReference>
<evidence type="ECO:0000313" key="2">
    <source>
        <dbReference type="Proteomes" id="UP001054837"/>
    </source>
</evidence>
<accession>A0AAV4W8L9</accession>
<comment type="caution">
    <text evidence="1">The sequence shown here is derived from an EMBL/GenBank/DDBJ whole genome shotgun (WGS) entry which is preliminary data.</text>
</comment>
<organism evidence="1 2">
    <name type="scientific">Caerostris darwini</name>
    <dbReference type="NCBI Taxonomy" id="1538125"/>
    <lineage>
        <taxon>Eukaryota</taxon>
        <taxon>Metazoa</taxon>
        <taxon>Ecdysozoa</taxon>
        <taxon>Arthropoda</taxon>
        <taxon>Chelicerata</taxon>
        <taxon>Arachnida</taxon>
        <taxon>Araneae</taxon>
        <taxon>Araneomorphae</taxon>
        <taxon>Entelegynae</taxon>
        <taxon>Araneoidea</taxon>
        <taxon>Araneidae</taxon>
        <taxon>Caerostris</taxon>
    </lineage>
</organism>
<sequence>MERGTGYIRSAKLSNVFSTNGNGNGITITAPRDDLLQSWLGGGWEVARSALSNLLTVCRRDNLWNGVPGTFGQQNFRMFSQVMGMEMGQRSQLRGLIFCRDG</sequence>
<dbReference type="AlphaFoldDB" id="A0AAV4W8L9"/>